<dbReference type="eggNOG" id="KOG2688">
    <property type="taxonomic scope" value="Eukaryota"/>
</dbReference>
<organism evidence="1 2">
    <name type="scientific">Leptosphaeria maculans (strain JN3 / isolate v23.1.3 / race Av1-4-5-6-7-8)</name>
    <name type="common">Blackleg fungus</name>
    <name type="synonym">Phoma lingam</name>
    <dbReference type="NCBI Taxonomy" id="985895"/>
    <lineage>
        <taxon>Eukaryota</taxon>
        <taxon>Fungi</taxon>
        <taxon>Dikarya</taxon>
        <taxon>Ascomycota</taxon>
        <taxon>Pezizomycotina</taxon>
        <taxon>Dothideomycetes</taxon>
        <taxon>Pleosporomycetidae</taxon>
        <taxon>Pleosporales</taxon>
        <taxon>Pleosporineae</taxon>
        <taxon>Leptosphaeriaceae</taxon>
        <taxon>Plenodomus</taxon>
        <taxon>Plenodomus lingam/Leptosphaeria maculans species complex</taxon>
    </lineage>
</organism>
<dbReference type="STRING" id="985895.E5ACG5"/>
<name>E5ACG5_LEPMJ</name>
<dbReference type="OMA" id="IPCNIIM"/>
<dbReference type="GeneID" id="13286805"/>
<reference evidence="2" key="1">
    <citation type="journal article" date="2011" name="Nat. Commun.">
        <title>Effector diversification within compartments of the Leptosphaeria maculans genome affected by Repeat-Induced Point mutations.</title>
        <authorList>
            <person name="Rouxel T."/>
            <person name="Grandaubert J."/>
            <person name="Hane J.K."/>
            <person name="Hoede C."/>
            <person name="van de Wouw A.P."/>
            <person name="Couloux A."/>
            <person name="Dominguez V."/>
            <person name="Anthouard V."/>
            <person name="Bally P."/>
            <person name="Bourras S."/>
            <person name="Cozijnsen A.J."/>
            <person name="Ciuffetti L.M."/>
            <person name="Degrave A."/>
            <person name="Dilmaghani A."/>
            <person name="Duret L."/>
            <person name="Fudal I."/>
            <person name="Goodwin S.B."/>
            <person name="Gout L."/>
            <person name="Glaser N."/>
            <person name="Linglin J."/>
            <person name="Kema G.H.J."/>
            <person name="Lapalu N."/>
            <person name="Lawrence C.B."/>
            <person name="May K."/>
            <person name="Meyer M."/>
            <person name="Ollivier B."/>
            <person name="Poulain J."/>
            <person name="Schoch C.L."/>
            <person name="Simon A."/>
            <person name="Spatafora J.W."/>
            <person name="Stachowiak A."/>
            <person name="Turgeon B.G."/>
            <person name="Tyler B.M."/>
            <person name="Vincent D."/>
            <person name="Weissenbach J."/>
            <person name="Amselem J."/>
            <person name="Quesneville H."/>
            <person name="Oliver R.P."/>
            <person name="Wincker P."/>
            <person name="Balesdent M.-H."/>
            <person name="Howlett B.J."/>
        </authorList>
    </citation>
    <scope>NUCLEOTIDE SEQUENCE [LARGE SCALE GENOMIC DNA]</scope>
    <source>
        <strain evidence="2">JN3 / isolate v23.1.3 / race Av1-4-5-6-7-8</strain>
    </source>
</reference>
<gene>
    <name evidence="1" type="ORF">LEMA_P009540.1</name>
</gene>
<dbReference type="RefSeq" id="XP_003845646.1">
    <property type="nucleotide sequence ID" value="XM_003845598.1"/>
</dbReference>
<dbReference type="InterPro" id="IPR045114">
    <property type="entry name" value="Csn12-like"/>
</dbReference>
<accession>E5ACG5</accession>
<evidence type="ECO:0000313" key="2">
    <source>
        <dbReference type="Proteomes" id="UP000002668"/>
    </source>
</evidence>
<dbReference type="OrthoDB" id="5404651at2759"/>
<proteinExistence type="predicted"/>
<dbReference type="InParanoid" id="E5ACG5"/>
<dbReference type="EMBL" id="FP929139">
    <property type="protein sequence ID" value="CBY02167.1"/>
    <property type="molecule type" value="Genomic_DNA"/>
</dbReference>
<dbReference type="SMART" id="SM00753">
    <property type="entry name" value="PAM"/>
    <property type="match status" value="1"/>
</dbReference>
<dbReference type="HOGENOM" id="CLU_017745_1_0_1"/>
<evidence type="ECO:0000313" key="1">
    <source>
        <dbReference type="EMBL" id="CBY02167.1"/>
    </source>
</evidence>
<dbReference type="Gene3D" id="1.10.10.10">
    <property type="entry name" value="Winged helix-like DNA-binding domain superfamily/Winged helix DNA-binding domain"/>
    <property type="match status" value="1"/>
</dbReference>
<protein>
    <recommendedName>
        <fullName evidence="3">COP9 signalosome complex subunit 12</fullName>
    </recommendedName>
</protein>
<evidence type="ECO:0008006" key="3">
    <source>
        <dbReference type="Google" id="ProtNLM"/>
    </source>
</evidence>
<dbReference type="VEuPathDB" id="FungiDB:LEMA_P009540.1"/>
<dbReference type="PANTHER" id="PTHR12732">
    <property type="entry name" value="UNCHARACTERIZED PROTEASOME COMPONENT REGION PCI-CONTAINING"/>
    <property type="match status" value="1"/>
</dbReference>
<dbReference type="GO" id="GO:0003723">
    <property type="term" value="F:RNA binding"/>
    <property type="evidence" value="ECO:0007669"/>
    <property type="project" value="InterPro"/>
</dbReference>
<dbReference type="InterPro" id="IPR036388">
    <property type="entry name" value="WH-like_DNA-bd_sf"/>
</dbReference>
<dbReference type="AlphaFoldDB" id="E5ACG5"/>
<sequence>MSFFQTPSDVETRLCTAVDAAIRAENAQQLQSIVLLEPPFPADHQELIISLQRNYPANDPRSEDRLKNLVKRVVTETSESQDAEGRPISEWTAMITFLVGWMVTLRDMDVDNLVLLFQQLSDILQRGDRALAHPTKGILMLPTIISYAHIFARVAVGLDKQPELIAHLIANSVDEEGQRESLPEKAANILRQAFTTCLNDKNVAPRGIKDGKPDGKKVGIYKMANICLKILLQADKPENCDFIFNLISKGSPPVDIYPAADRVTYLYYLGRCHFASGNFYGAQLVLAKAYEECHCDNAFIQQRRKILVYLVGANIILGRFPADVLYEKPEARGFREIFRPITKAIRQGDLETFRRITSLDLTHPSCDFLMHYRMFYQIGNYCEVLVWRSLIRRVYLLTGAQGAGMQAAAVVDLNHLLRIFRFLEARARIKNPALAASDLGPGRRDMGHLFNDYASTTKSTYVDPDFVGMEDVEPWNDEMDILEVESICGSLITQGYLNAYISQRAEKLAISGARRPQDGGALRVGFPSPWSVIKSRNSEDVLGWVKEFGPMRQGEIVRLSGARAAGE</sequence>
<keyword evidence="2" id="KW-1185">Reference proteome</keyword>
<dbReference type="GO" id="GO:0003690">
    <property type="term" value="F:double-stranded DNA binding"/>
    <property type="evidence" value="ECO:0007669"/>
    <property type="project" value="InterPro"/>
</dbReference>
<dbReference type="PANTHER" id="PTHR12732:SF8">
    <property type="entry name" value="NUCLEAR MRNA EXPORT PROTEIN THP1"/>
    <property type="match status" value="1"/>
</dbReference>
<dbReference type="Proteomes" id="UP000002668">
    <property type="component" value="Genome"/>
</dbReference>